<gene>
    <name evidence="2" type="ORF">EDD31_2040</name>
</gene>
<dbReference type="Gene3D" id="3.50.50.60">
    <property type="entry name" value="FAD/NAD(P)-binding domain"/>
    <property type="match status" value="1"/>
</dbReference>
<keyword evidence="3" id="KW-1185">Reference proteome</keyword>
<dbReference type="RefSeq" id="WP_170163269.1">
    <property type="nucleotide sequence ID" value="NZ_RKHK01000001.1"/>
</dbReference>
<dbReference type="Gene3D" id="1.10.3110.10">
    <property type="entry name" value="protoporphyrinogen ix oxidase, domain 3"/>
    <property type="match status" value="1"/>
</dbReference>
<dbReference type="AlphaFoldDB" id="A0A3N2BEG7"/>
<dbReference type="InterPro" id="IPR002937">
    <property type="entry name" value="Amino_oxidase"/>
</dbReference>
<dbReference type="Gene3D" id="3.90.660.20">
    <property type="entry name" value="Protoporphyrinogen oxidase, mitochondrial, domain 2"/>
    <property type="match status" value="1"/>
</dbReference>
<dbReference type="InterPro" id="IPR050464">
    <property type="entry name" value="Zeta_carotene_desat/Oxidored"/>
</dbReference>
<feature type="domain" description="Amine oxidase" evidence="1">
    <location>
        <begin position="14"/>
        <end position="390"/>
    </location>
</feature>
<dbReference type="EMBL" id="RKHK01000001">
    <property type="protein sequence ID" value="ROR73653.1"/>
    <property type="molecule type" value="Genomic_DNA"/>
</dbReference>
<dbReference type="Pfam" id="PF01593">
    <property type="entry name" value="Amino_oxidase"/>
    <property type="match status" value="1"/>
</dbReference>
<dbReference type="SUPFAM" id="SSF51905">
    <property type="entry name" value="FAD/NAD(P)-binding domain"/>
    <property type="match status" value="1"/>
</dbReference>
<dbReference type="PANTHER" id="PTHR42923:SF3">
    <property type="entry name" value="PROTOPORPHYRINOGEN OXIDASE"/>
    <property type="match status" value="1"/>
</dbReference>
<proteinExistence type="predicted"/>
<dbReference type="InterPro" id="IPR036188">
    <property type="entry name" value="FAD/NAD-bd_sf"/>
</dbReference>
<dbReference type="GO" id="GO:0016491">
    <property type="term" value="F:oxidoreductase activity"/>
    <property type="evidence" value="ECO:0007669"/>
    <property type="project" value="InterPro"/>
</dbReference>
<sequence length="447" mass="45373">MSDDVDVAIVGGGIGGLTAAWELARAGRRVTLLEGSQHWGGLLRPLDIGGVIVDGGPEAFAVRRPEIAELCAELGLATEAPVHGSWLLTPQRGAFRSPERAMLGIPADPVAEDVVAAIGGEAARRAAQDAELGPEVGAGEADLAALVTARMGSGLLDNLVRPLVSAIHGADPARLPVDAVMPGLREALRRTGSLATAVAALLPDGPPVAAVTGGMYRLADALATAAREAGATLVPGNRVSALERSAGGRWLVDTGGPDTVSASEVILATSGAVTMALLAPHADTSGIRPRPGAPATHAVLLLAAPELDEAPRGSGIIAAEGVPGAKALTHVTAKWQWAQEAAGPGRHVVRLSYGRPGQDPAPPETAEALTDASRLLGIDLEPEHVLEARVVRHDGALAPADPVMREAVLALAERVSQQGLHLGGSLVAGTGLPAIVTRSRAMVAAMQ</sequence>
<evidence type="ECO:0000313" key="3">
    <source>
        <dbReference type="Proteomes" id="UP000280668"/>
    </source>
</evidence>
<dbReference type="Proteomes" id="UP000280668">
    <property type="component" value="Unassembled WGS sequence"/>
</dbReference>
<evidence type="ECO:0000313" key="2">
    <source>
        <dbReference type="EMBL" id="ROR73653.1"/>
    </source>
</evidence>
<reference evidence="2 3" key="1">
    <citation type="submission" date="2018-11" db="EMBL/GenBank/DDBJ databases">
        <title>Sequencing the genomes of 1000 actinobacteria strains.</title>
        <authorList>
            <person name="Klenk H.-P."/>
        </authorList>
    </citation>
    <scope>NUCLEOTIDE SEQUENCE [LARGE SCALE GENOMIC DNA]</scope>
    <source>
        <strain evidence="2 3">DSM 11294</strain>
    </source>
</reference>
<organism evidence="2 3">
    <name type="scientific">Bogoriella caseilytica</name>
    <dbReference type="NCBI Taxonomy" id="56055"/>
    <lineage>
        <taxon>Bacteria</taxon>
        <taxon>Bacillati</taxon>
        <taxon>Actinomycetota</taxon>
        <taxon>Actinomycetes</taxon>
        <taxon>Micrococcales</taxon>
        <taxon>Bogoriellaceae</taxon>
        <taxon>Bogoriella</taxon>
    </lineage>
</organism>
<name>A0A3N2BEG7_9MICO</name>
<protein>
    <submittedName>
        <fullName evidence="2">Oxygen-dependent protoporphyrinogen oxidase</fullName>
    </submittedName>
</protein>
<dbReference type="PANTHER" id="PTHR42923">
    <property type="entry name" value="PROTOPORPHYRINOGEN OXIDASE"/>
    <property type="match status" value="1"/>
</dbReference>
<evidence type="ECO:0000259" key="1">
    <source>
        <dbReference type="Pfam" id="PF01593"/>
    </source>
</evidence>
<comment type="caution">
    <text evidence="2">The sequence shown here is derived from an EMBL/GenBank/DDBJ whole genome shotgun (WGS) entry which is preliminary data.</text>
</comment>
<accession>A0A3N2BEG7</accession>